<sequence length="277" mass="30885">MVSPASGLLVPGRVMYTAASRNTLRPAPTPSRVRLPMTTARRTPRVQLRCAKTSALEAVTEEELKEFMASLPSWAPSIEELMEFESTDFSPEAIHERFVRDAREAKAAVKGAVDGLILRPLRELAADVRKIKGVADVEEFHIGVLVGALMACVGLYRLCKAAPSECLAFAVPYAFYRLSVMAAEVRRRGFAPDFIIRLKLLITIGMLVTASNKVSILEYAVRYALFGIYFLSVGLEIKGLKKYARYFWPILTESFTTPQGRQDSIDTLWEMAKNEDD</sequence>
<organism evidence="1 2">
    <name type="scientific">Eleusine coracana subsp. coracana</name>
    <dbReference type="NCBI Taxonomy" id="191504"/>
    <lineage>
        <taxon>Eukaryota</taxon>
        <taxon>Viridiplantae</taxon>
        <taxon>Streptophyta</taxon>
        <taxon>Embryophyta</taxon>
        <taxon>Tracheophyta</taxon>
        <taxon>Spermatophyta</taxon>
        <taxon>Magnoliopsida</taxon>
        <taxon>Liliopsida</taxon>
        <taxon>Poales</taxon>
        <taxon>Poaceae</taxon>
        <taxon>PACMAD clade</taxon>
        <taxon>Chloridoideae</taxon>
        <taxon>Cynodonteae</taxon>
        <taxon>Eleusininae</taxon>
        <taxon>Eleusine</taxon>
    </lineage>
</organism>
<name>A0AAV5CK30_ELECO</name>
<keyword evidence="2" id="KW-1185">Reference proteome</keyword>
<evidence type="ECO:0000313" key="1">
    <source>
        <dbReference type="EMBL" id="GJM98387.1"/>
    </source>
</evidence>
<reference evidence="1" key="2">
    <citation type="submission" date="2021-12" db="EMBL/GenBank/DDBJ databases">
        <title>Resequencing data analysis of finger millet.</title>
        <authorList>
            <person name="Hatakeyama M."/>
            <person name="Aluri S."/>
            <person name="Balachadran M.T."/>
            <person name="Sivarajan S.R."/>
            <person name="Poveda L."/>
            <person name="Shimizu-Inatsugi R."/>
            <person name="Schlapbach R."/>
            <person name="Sreeman S.M."/>
            <person name="Shimizu K.K."/>
        </authorList>
    </citation>
    <scope>NUCLEOTIDE SEQUENCE</scope>
</reference>
<dbReference type="Proteomes" id="UP001054889">
    <property type="component" value="Unassembled WGS sequence"/>
</dbReference>
<dbReference type="EMBL" id="BQKI01000007">
    <property type="protein sequence ID" value="GJM98387.1"/>
    <property type="molecule type" value="Genomic_DNA"/>
</dbReference>
<gene>
    <name evidence="1" type="primary">ga15396</name>
    <name evidence="1" type="ORF">PR202_ga15396</name>
</gene>
<dbReference type="AlphaFoldDB" id="A0AAV5CK30"/>
<reference evidence="1" key="1">
    <citation type="journal article" date="2018" name="DNA Res.">
        <title>Multiple hybrid de novo genome assembly of finger millet, an orphan allotetraploid crop.</title>
        <authorList>
            <person name="Hatakeyama M."/>
            <person name="Aluri S."/>
            <person name="Balachadran M.T."/>
            <person name="Sivarajan S.R."/>
            <person name="Patrignani A."/>
            <person name="Gruter S."/>
            <person name="Poveda L."/>
            <person name="Shimizu-Inatsugi R."/>
            <person name="Baeten J."/>
            <person name="Francoijs K.J."/>
            <person name="Nataraja K.N."/>
            <person name="Reddy Y.A.N."/>
            <person name="Phadnis S."/>
            <person name="Ravikumar R.L."/>
            <person name="Schlapbach R."/>
            <person name="Sreeman S.M."/>
            <person name="Shimizu K.K."/>
        </authorList>
    </citation>
    <scope>NUCLEOTIDE SEQUENCE</scope>
</reference>
<evidence type="ECO:0000313" key="2">
    <source>
        <dbReference type="Proteomes" id="UP001054889"/>
    </source>
</evidence>
<proteinExistence type="predicted"/>
<protein>
    <submittedName>
        <fullName evidence="1">Uncharacterized protein</fullName>
    </submittedName>
</protein>
<comment type="caution">
    <text evidence="1">The sequence shown here is derived from an EMBL/GenBank/DDBJ whole genome shotgun (WGS) entry which is preliminary data.</text>
</comment>
<accession>A0AAV5CK30</accession>